<name>A0A2Z4IKG9_9BACT</name>
<dbReference type="KEGG" id="est:DN752_15775"/>
<reference evidence="1 2" key="1">
    <citation type="submission" date="2018-06" db="EMBL/GenBank/DDBJ databases">
        <title>Echinicola strongylocentroti sp. nov., isolated from a sea urchin Strongylocentrotus intermedius.</title>
        <authorList>
            <person name="Bae S.S."/>
        </authorList>
    </citation>
    <scope>NUCLEOTIDE SEQUENCE [LARGE SCALE GENOMIC DNA]</scope>
    <source>
        <strain evidence="1 2">MEBiC08714</strain>
    </source>
</reference>
<sequence>MVEKFEKYKLKDCPSAFGYFVLMVPLRLRVFLLIDYPAKEQYHNKQILLKTGCNVGFFRDV</sequence>
<keyword evidence="2" id="KW-1185">Reference proteome</keyword>
<proteinExistence type="predicted"/>
<organism evidence="1 2">
    <name type="scientific">Echinicola strongylocentroti</name>
    <dbReference type="NCBI Taxonomy" id="1795355"/>
    <lineage>
        <taxon>Bacteria</taxon>
        <taxon>Pseudomonadati</taxon>
        <taxon>Bacteroidota</taxon>
        <taxon>Cytophagia</taxon>
        <taxon>Cytophagales</taxon>
        <taxon>Cyclobacteriaceae</taxon>
        <taxon>Echinicola</taxon>
    </lineage>
</organism>
<dbReference type="Proteomes" id="UP000248688">
    <property type="component" value="Chromosome"/>
</dbReference>
<accession>A0A2Z4IKG9</accession>
<dbReference type="AlphaFoldDB" id="A0A2Z4IKG9"/>
<gene>
    <name evidence="1" type="ORF">DN752_15775</name>
</gene>
<dbReference type="EMBL" id="CP030041">
    <property type="protein sequence ID" value="AWW31464.1"/>
    <property type="molecule type" value="Genomic_DNA"/>
</dbReference>
<protein>
    <submittedName>
        <fullName evidence="1">Uncharacterized protein</fullName>
    </submittedName>
</protein>
<evidence type="ECO:0000313" key="1">
    <source>
        <dbReference type="EMBL" id="AWW31464.1"/>
    </source>
</evidence>
<evidence type="ECO:0000313" key="2">
    <source>
        <dbReference type="Proteomes" id="UP000248688"/>
    </source>
</evidence>